<evidence type="ECO:0000256" key="1">
    <source>
        <dbReference type="ARBA" id="ARBA00022679"/>
    </source>
</evidence>
<evidence type="ECO:0000256" key="2">
    <source>
        <dbReference type="ARBA" id="ARBA00022695"/>
    </source>
</evidence>
<dbReference type="InterPro" id="IPR050951">
    <property type="entry name" value="Retrovirus_Pol_polyprotein"/>
</dbReference>
<organism evidence="8 9">
    <name type="scientific">Austropuccinia psidii MF-1</name>
    <dbReference type="NCBI Taxonomy" id="1389203"/>
    <lineage>
        <taxon>Eukaryota</taxon>
        <taxon>Fungi</taxon>
        <taxon>Dikarya</taxon>
        <taxon>Basidiomycota</taxon>
        <taxon>Pucciniomycotina</taxon>
        <taxon>Pucciniomycetes</taxon>
        <taxon>Pucciniales</taxon>
        <taxon>Sphaerophragmiaceae</taxon>
        <taxon>Austropuccinia</taxon>
    </lineage>
</organism>
<evidence type="ECO:0000259" key="7">
    <source>
        <dbReference type="Pfam" id="PF17917"/>
    </source>
</evidence>
<dbReference type="Pfam" id="PF17917">
    <property type="entry name" value="RT_RNaseH"/>
    <property type="match status" value="1"/>
</dbReference>
<keyword evidence="2" id="KW-0548">Nucleotidyltransferase</keyword>
<gene>
    <name evidence="8" type="ORF">O181_024327</name>
</gene>
<sequence length="159" mass="18894">MLLEFQLPFRFYLNAACIQRSEAALHQRKIVDGECRERVIFYISRKLKYSEPRYGATQTECHVWFGPYKKLHYYLEGAIFEAYTDCTALKSQLNMRANKRHMLRWKRAIQEYRGNMTIIYEEGKSHTNADCLSKWPLENFKSKPANDPEVADKISIHFM</sequence>
<comment type="caution">
    <text evidence="8">The sequence shown here is derived from an EMBL/GenBank/DDBJ whole genome shotgun (WGS) entry which is preliminary data.</text>
</comment>
<dbReference type="Proteomes" id="UP000765509">
    <property type="component" value="Unassembled WGS sequence"/>
</dbReference>
<evidence type="ECO:0000256" key="5">
    <source>
        <dbReference type="ARBA" id="ARBA00022801"/>
    </source>
</evidence>
<dbReference type="AlphaFoldDB" id="A0A9Q3CJ48"/>
<evidence type="ECO:0000313" key="9">
    <source>
        <dbReference type="Proteomes" id="UP000765509"/>
    </source>
</evidence>
<keyword evidence="5" id="KW-0378">Hydrolase</keyword>
<accession>A0A9Q3CJ48</accession>
<feature type="domain" description="Reverse transcriptase RNase H-like" evidence="7">
    <location>
        <begin position="5"/>
        <end position="112"/>
    </location>
</feature>
<dbReference type="GO" id="GO:0004519">
    <property type="term" value="F:endonuclease activity"/>
    <property type="evidence" value="ECO:0007669"/>
    <property type="project" value="UniProtKB-KW"/>
</dbReference>
<dbReference type="PANTHER" id="PTHR37984:SF5">
    <property type="entry name" value="PROTEIN NYNRIN-LIKE"/>
    <property type="match status" value="1"/>
</dbReference>
<keyword evidence="1" id="KW-0808">Transferase</keyword>
<dbReference type="GO" id="GO:0016787">
    <property type="term" value="F:hydrolase activity"/>
    <property type="evidence" value="ECO:0007669"/>
    <property type="project" value="UniProtKB-KW"/>
</dbReference>
<dbReference type="InterPro" id="IPR043502">
    <property type="entry name" value="DNA/RNA_pol_sf"/>
</dbReference>
<dbReference type="InterPro" id="IPR041373">
    <property type="entry name" value="RT_RNaseH"/>
</dbReference>
<dbReference type="PANTHER" id="PTHR37984">
    <property type="entry name" value="PROTEIN CBG26694"/>
    <property type="match status" value="1"/>
</dbReference>
<evidence type="ECO:0000256" key="6">
    <source>
        <dbReference type="ARBA" id="ARBA00022918"/>
    </source>
</evidence>
<dbReference type="EMBL" id="AVOT02007763">
    <property type="protein sequence ID" value="MBW0484612.1"/>
    <property type="molecule type" value="Genomic_DNA"/>
</dbReference>
<evidence type="ECO:0000256" key="4">
    <source>
        <dbReference type="ARBA" id="ARBA00022759"/>
    </source>
</evidence>
<keyword evidence="9" id="KW-1185">Reference proteome</keyword>
<dbReference type="OrthoDB" id="5985335at2759"/>
<reference evidence="8" key="1">
    <citation type="submission" date="2021-03" db="EMBL/GenBank/DDBJ databases">
        <title>Draft genome sequence of rust myrtle Austropuccinia psidii MF-1, a brazilian biotype.</title>
        <authorList>
            <person name="Quecine M.C."/>
            <person name="Pachon D.M.R."/>
            <person name="Bonatelli M.L."/>
            <person name="Correr F.H."/>
            <person name="Franceschini L.M."/>
            <person name="Leite T.F."/>
            <person name="Margarido G.R.A."/>
            <person name="Almeida C.A."/>
            <person name="Ferrarezi J.A."/>
            <person name="Labate C.A."/>
        </authorList>
    </citation>
    <scope>NUCLEOTIDE SEQUENCE</scope>
    <source>
        <strain evidence="8">MF-1</strain>
    </source>
</reference>
<keyword evidence="4" id="KW-0255">Endonuclease</keyword>
<name>A0A9Q3CJ48_9BASI</name>
<proteinExistence type="predicted"/>
<dbReference type="SUPFAM" id="SSF56672">
    <property type="entry name" value="DNA/RNA polymerases"/>
    <property type="match status" value="1"/>
</dbReference>
<keyword evidence="6" id="KW-0695">RNA-directed DNA polymerase</keyword>
<keyword evidence="3" id="KW-0540">Nuclease</keyword>
<evidence type="ECO:0000313" key="8">
    <source>
        <dbReference type="EMBL" id="MBW0484612.1"/>
    </source>
</evidence>
<evidence type="ECO:0000256" key="3">
    <source>
        <dbReference type="ARBA" id="ARBA00022722"/>
    </source>
</evidence>
<dbReference type="GO" id="GO:0003964">
    <property type="term" value="F:RNA-directed DNA polymerase activity"/>
    <property type="evidence" value="ECO:0007669"/>
    <property type="project" value="UniProtKB-KW"/>
</dbReference>
<protein>
    <recommendedName>
        <fullName evidence="7">Reverse transcriptase RNase H-like domain-containing protein</fullName>
    </recommendedName>
</protein>